<accession>A0AA48GV88</accession>
<dbReference type="NCBIfam" id="NF006679">
    <property type="entry name" value="PRK09228.1"/>
    <property type="match status" value="1"/>
</dbReference>
<evidence type="ECO:0000256" key="8">
    <source>
        <dbReference type="RuleBase" id="RU366009"/>
    </source>
</evidence>
<dbReference type="Gene3D" id="3.20.20.140">
    <property type="entry name" value="Metal-dependent hydrolases"/>
    <property type="match status" value="1"/>
</dbReference>
<reference evidence="10" key="1">
    <citation type="journal article" date="2023" name="Int. J. Syst. Evol. Microbiol.">
        <title>Mesoterricola silvestris gen. nov., sp. nov., Mesoterricola sediminis sp. nov., Geothrix oryzae sp. nov., Geothrix edaphica sp. nov., Geothrix rubra sp. nov., and Geothrix limicola sp. nov., six novel members of Acidobacteriota isolated from soils.</title>
        <authorList>
            <person name="Itoh H."/>
            <person name="Sugisawa Y."/>
            <person name="Mise K."/>
            <person name="Xu Z."/>
            <person name="Kuniyasu M."/>
            <person name="Ushijima N."/>
            <person name="Kawano K."/>
            <person name="Kobayashi E."/>
            <person name="Shiratori Y."/>
            <person name="Masuda Y."/>
            <person name="Senoo K."/>
        </authorList>
    </citation>
    <scope>NUCLEOTIDE SEQUENCE</scope>
    <source>
        <strain evidence="10">W786</strain>
    </source>
</reference>
<name>A0AA48GV88_9BACT</name>
<evidence type="ECO:0000259" key="9">
    <source>
        <dbReference type="Pfam" id="PF01979"/>
    </source>
</evidence>
<dbReference type="InterPro" id="IPR006680">
    <property type="entry name" value="Amidohydro-rel"/>
</dbReference>
<dbReference type="Pfam" id="PF01979">
    <property type="entry name" value="Amidohydro_1"/>
    <property type="match status" value="2"/>
</dbReference>
<gene>
    <name evidence="10" type="ORF">METESE_32100</name>
</gene>
<dbReference type="AlphaFoldDB" id="A0AA48GV88"/>
<evidence type="ECO:0000313" key="10">
    <source>
        <dbReference type="EMBL" id="BDU78252.1"/>
    </source>
</evidence>
<dbReference type="InterPro" id="IPR051607">
    <property type="entry name" value="Metallo-dep_hydrolases"/>
</dbReference>
<dbReference type="PANTHER" id="PTHR11271">
    <property type="entry name" value="GUANINE DEAMINASE"/>
    <property type="match status" value="1"/>
</dbReference>
<keyword evidence="11" id="KW-1185">Reference proteome</keyword>
<dbReference type="SUPFAM" id="SSF51556">
    <property type="entry name" value="Metallo-dependent hydrolases"/>
    <property type="match status" value="1"/>
</dbReference>
<evidence type="ECO:0000256" key="6">
    <source>
        <dbReference type="ARBA" id="ARBA00022833"/>
    </source>
</evidence>
<dbReference type="PANTHER" id="PTHR11271:SF6">
    <property type="entry name" value="GUANINE DEAMINASE"/>
    <property type="match status" value="1"/>
</dbReference>
<dbReference type="GO" id="GO:0008270">
    <property type="term" value="F:zinc ion binding"/>
    <property type="evidence" value="ECO:0007669"/>
    <property type="project" value="UniProtKB-UniRule"/>
</dbReference>
<evidence type="ECO:0000256" key="7">
    <source>
        <dbReference type="NCBIfam" id="TIGR02967"/>
    </source>
</evidence>
<evidence type="ECO:0000256" key="2">
    <source>
        <dbReference type="ARBA" id="ARBA00006745"/>
    </source>
</evidence>
<comment type="cofactor">
    <cofactor evidence="8">
        <name>Zn(2+)</name>
        <dbReference type="ChEBI" id="CHEBI:29105"/>
    </cofactor>
    <text evidence="8">Binds 1 zinc ion per subunit.</text>
</comment>
<protein>
    <recommendedName>
        <fullName evidence="3 7">Guanine deaminase</fullName>
        <shortName evidence="8">Guanase</shortName>
        <ecNumber evidence="3 7">3.5.4.3</ecNumber>
    </recommendedName>
    <alternativeName>
        <fullName evidence="8">Guanine aminohydrolase</fullName>
    </alternativeName>
</protein>
<comment type="function">
    <text evidence="8">Catalyzes the hydrolytic deamination of guanine, producing xanthine and ammonia.</text>
</comment>
<comment type="pathway">
    <text evidence="1 8">Purine metabolism; guanine degradation; xanthine from guanine: step 1/1.</text>
</comment>
<dbReference type="GO" id="GO:0008892">
    <property type="term" value="F:guanine deaminase activity"/>
    <property type="evidence" value="ECO:0007669"/>
    <property type="project" value="UniProtKB-UniRule"/>
</dbReference>
<dbReference type="GO" id="GO:0005829">
    <property type="term" value="C:cytosol"/>
    <property type="evidence" value="ECO:0007669"/>
    <property type="project" value="TreeGrafter"/>
</dbReference>
<keyword evidence="6 8" id="KW-0862">Zinc</keyword>
<keyword evidence="5 8" id="KW-0378">Hydrolase</keyword>
<dbReference type="InterPro" id="IPR014311">
    <property type="entry name" value="Guanine_deaminase"/>
</dbReference>
<dbReference type="KEGG" id="msea:METESE_32100"/>
<evidence type="ECO:0000313" key="11">
    <source>
        <dbReference type="Proteomes" id="UP001228113"/>
    </source>
</evidence>
<dbReference type="EMBL" id="AP027081">
    <property type="protein sequence ID" value="BDU78252.1"/>
    <property type="molecule type" value="Genomic_DNA"/>
</dbReference>
<comment type="similarity">
    <text evidence="2 8">Belongs to the metallo-dependent hydrolases superfamily. ATZ/TRZ family.</text>
</comment>
<dbReference type="GO" id="GO:0006147">
    <property type="term" value="P:guanine catabolic process"/>
    <property type="evidence" value="ECO:0007669"/>
    <property type="project" value="UniProtKB-UniRule"/>
</dbReference>
<dbReference type="Gene3D" id="2.30.40.10">
    <property type="entry name" value="Urease, subunit C, domain 1"/>
    <property type="match status" value="1"/>
</dbReference>
<dbReference type="SUPFAM" id="SSF51338">
    <property type="entry name" value="Composite domain of metallo-dependent hydrolases"/>
    <property type="match status" value="1"/>
</dbReference>
<sequence>MVDGAGRILAAAPFAALQRLHPGEPVQDLRPAWILPGLVDLHAHLPQYSAVALDGLELLPWLENHIFPLEAGFADPEAAVPAARLFFAHQLAWGTTTSVAYLTVHQEAADRAFREAEACGIRAILGKVMMDRHCPDALREDTAASLAQSAELCETWHGRDGGRLGYAFTPRFAPVCSMDLMAGLSREAEKHGAWIQTHLSENLDEIARVRELFPEARDYTDVYARAGMLGPRTLLGHCIHLSEGERAVLREAGATLVHCPRSNAFIKSGIMPLRQWLAEGHRVGLASDVGGGPSLDLWGEMAAACDQSKQRWAERRAQLRRLEALDLDADARGRVAEALGLHAHAPITPVEAFHLATLGGARALGLERTIGSLEPGKDADFIVLDPRAADPLADRAVLRPEEVLSRCIYRSTPGMVQAAYVRGRRVHGR</sequence>
<feature type="domain" description="Amidohydrolase-related" evidence="9">
    <location>
        <begin position="342"/>
        <end position="426"/>
    </location>
</feature>
<organism evidence="10 11">
    <name type="scientific">Mesoterricola sediminis</name>
    <dbReference type="NCBI Taxonomy" id="2927980"/>
    <lineage>
        <taxon>Bacteria</taxon>
        <taxon>Pseudomonadati</taxon>
        <taxon>Acidobacteriota</taxon>
        <taxon>Holophagae</taxon>
        <taxon>Holophagales</taxon>
        <taxon>Holophagaceae</taxon>
        <taxon>Mesoterricola</taxon>
    </lineage>
</organism>
<feature type="domain" description="Amidohydrolase-related" evidence="9">
    <location>
        <begin position="33"/>
        <end position="325"/>
    </location>
</feature>
<comment type="catalytic activity">
    <reaction evidence="8">
        <text>guanine + H2O + H(+) = xanthine + NH4(+)</text>
        <dbReference type="Rhea" id="RHEA:14665"/>
        <dbReference type="ChEBI" id="CHEBI:15377"/>
        <dbReference type="ChEBI" id="CHEBI:15378"/>
        <dbReference type="ChEBI" id="CHEBI:16235"/>
        <dbReference type="ChEBI" id="CHEBI:17712"/>
        <dbReference type="ChEBI" id="CHEBI:28938"/>
        <dbReference type="EC" id="3.5.4.3"/>
    </reaction>
</comment>
<dbReference type="EC" id="3.5.4.3" evidence="3 7"/>
<dbReference type="InterPro" id="IPR011059">
    <property type="entry name" value="Metal-dep_hydrolase_composite"/>
</dbReference>
<evidence type="ECO:0000256" key="3">
    <source>
        <dbReference type="ARBA" id="ARBA00012781"/>
    </source>
</evidence>
<evidence type="ECO:0000256" key="4">
    <source>
        <dbReference type="ARBA" id="ARBA00022723"/>
    </source>
</evidence>
<dbReference type="Proteomes" id="UP001228113">
    <property type="component" value="Chromosome"/>
</dbReference>
<proteinExistence type="inferred from homology"/>
<dbReference type="NCBIfam" id="TIGR02967">
    <property type="entry name" value="guan_deamin"/>
    <property type="match status" value="1"/>
</dbReference>
<evidence type="ECO:0000256" key="5">
    <source>
        <dbReference type="ARBA" id="ARBA00022801"/>
    </source>
</evidence>
<evidence type="ECO:0000256" key="1">
    <source>
        <dbReference type="ARBA" id="ARBA00004984"/>
    </source>
</evidence>
<dbReference type="InterPro" id="IPR032466">
    <property type="entry name" value="Metal_Hydrolase"/>
</dbReference>
<keyword evidence="4 8" id="KW-0479">Metal-binding</keyword>